<protein>
    <submittedName>
        <fullName evidence="1">Uncharacterized protein</fullName>
    </submittedName>
</protein>
<sequence>MDFGQSKVKHLEVFKVLDKFISEALSEQIQDLCSYLRVQAIRQLSLDTKDENDSDTSPIITKQIIPDSSQQLLIEYTCLPILSLPEDPKPSSHFTLTFLNELESKYLNFDQVKDLLTKTIIPIVLLDFEGKEALRKKIPKLQKLQLFINCYIVSLVNHCQIFVLTKLSEILSIFSPNARRFALKTFYLPTARKSKFENKRKIALKTIEQFSSDIKDSPFLEFDPIELLSTRIEPHFDDRSAVVVIAAQLCKKYITISSRSIDSGSLPVVHHTLSRCSKISNKKYNGVRLSSLFLSSETTFMLEIISKAICLYMMNSTIVLTGTDRRLLDKIALQCVRLSRMFCVTLNDDNLSNALFAHQYMDNHIIPMCNHACKLLENGSYLYGTLVKLVGETLSFISKFTKDYSNHNQTRNLGDEVESPFEKLIQFNIGLSEVAPDVIDNSYLVVITDQDFNAKIEPIMRTCLGWTSKYLSMVKDTSQKSLIRWLFNKSLCCLASICISLYSAIEYTGNNQIVQSIKFKLNAIFYHFLNSTIVLEQGRTVSDELYTSRESRSVIAVLLEKPGFYEILSPHMRHLLLINF</sequence>
<comment type="caution">
    <text evidence="1">The sequence shown here is derived from an EMBL/GenBank/DDBJ whole genome shotgun (WGS) entry which is preliminary data.</text>
</comment>
<accession>A0AAW2Z1Q5</accession>
<dbReference type="Proteomes" id="UP001431209">
    <property type="component" value="Unassembled WGS sequence"/>
</dbReference>
<name>A0AAW2Z1Q5_9EUKA</name>
<keyword evidence="2" id="KW-1185">Reference proteome</keyword>
<reference evidence="1 2" key="1">
    <citation type="submission" date="2024-03" db="EMBL/GenBank/DDBJ databases">
        <title>The Acrasis kona genome and developmental transcriptomes reveal deep origins of eukaryotic multicellular pathways.</title>
        <authorList>
            <person name="Sheikh S."/>
            <person name="Fu C.-J."/>
            <person name="Brown M.W."/>
            <person name="Baldauf S.L."/>
        </authorList>
    </citation>
    <scope>NUCLEOTIDE SEQUENCE [LARGE SCALE GENOMIC DNA]</scope>
    <source>
        <strain evidence="1 2">ATCC MYA-3509</strain>
    </source>
</reference>
<organism evidence="1 2">
    <name type="scientific">Acrasis kona</name>
    <dbReference type="NCBI Taxonomy" id="1008807"/>
    <lineage>
        <taxon>Eukaryota</taxon>
        <taxon>Discoba</taxon>
        <taxon>Heterolobosea</taxon>
        <taxon>Tetramitia</taxon>
        <taxon>Eutetramitia</taxon>
        <taxon>Acrasidae</taxon>
        <taxon>Acrasis</taxon>
    </lineage>
</organism>
<evidence type="ECO:0000313" key="2">
    <source>
        <dbReference type="Proteomes" id="UP001431209"/>
    </source>
</evidence>
<dbReference type="EMBL" id="JAOPGA020000946">
    <property type="protein sequence ID" value="KAL0483229.1"/>
    <property type="molecule type" value="Genomic_DNA"/>
</dbReference>
<gene>
    <name evidence="1" type="ORF">AKO1_011553</name>
</gene>
<evidence type="ECO:0000313" key="1">
    <source>
        <dbReference type="EMBL" id="KAL0483229.1"/>
    </source>
</evidence>
<proteinExistence type="predicted"/>
<dbReference type="AlphaFoldDB" id="A0AAW2Z1Q5"/>